<dbReference type="EMBL" id="CP040330">
    <property type="protein sequence ID" value="QCS41632.1"/>
    <property type="molecule type" value="Genomic_DNA"/>
</dbReference>
<protein>
    <submittedName>
        <fullName evidence="1">Uncharacterized protein</fullName>
    </submittedName>
</protein>
<proteinExistence type="predicted"/>
<evidence type="ECO:0000313" key="1">
    <source>
        <dbReference type="EMBL" id="QCS41632.1"/>
    </source>
</evidence>
<sequence>MTSIRDLLGESLGVGETYHLRLEERDGRLVAEHPNDASPMDIAVVEGLDRLEKRPPTDPVTVEVLGRTIDGYVGGRVVGPDPHRTDEPE</sequence>
<organism evidence="1 2">
    <name type="scientific">Natrinema versiforme</name>
    <dbReference type="NCBI Taxonomy" id="88724"/>
    <lineage>
        <taxon>Archaea</taxon>
        <taxon>Methanobacteriati</taxon>
        <taxon>Methanobacteriota</taxon>
        <taxon>Stenosarchaea group</taxon>
        <taxon>Halobacteria</taxon>
        <taxon>Halobacteriales</taxon>
        <taxon>Natrialbaceae</taxon>
        <taxon>Natrinema</taxon>
    </lineage>
</organism>
<dbReference type="RefSeq" id="WP_138244139.1">
    <property type="nucleotide sequence ID" value="NZ_CP040330.1"/>
</dbReference>
<dbReference type="AlphaFoldDB" id="A0A4V1FZD1"/>
<dbReference type="GeneID" id="40264488"/>
<reference evidence="2" key="1">
    <citation type="submission" date="2019-05" db="EMBL/GenBank/DDBJ databases">
        <title>Genome sequence and methylation pattern of the halophilic Archaeon Natrinema versiforme BOL5-4.</title>
        <authorList>
            <person name="DasSarma P."/>
            <person name="Anton B.P."/>
            <person name="DasSarma S.L."/>
            <person name="Martinez F.L."/>
            <person name="Guzman D."/>
            <person name="Roberts R.J."/>
            <person name="DasSarma S."/>
        </authorList>
    </citation>
    <scope>NUCLEOTIDE SEQUENCE [LARGE SCALE GENOMIC DNA]</scope>
    <source>
        <strain evidence="2">BOL5-4</strain>
    </source>
</reference>
<name>A0A4V1FZD1_9EURY</name>
<evidence type="ECO:0000313" key="2">
    <source>
        <dbReference type="Proteomes" id="UP000302218"/>
    </source>
</evidence>
<dbReference type="Proteomes" id="UP000302218">
    <property type="component" value="Chromosome"/>
</dbReference>
<gene>
    <name evidence="1" type="ORF">FEJ81_04410</name>
</gene>
<dbReference type="KEGG" id="nvr:FEJ81_04410"/>
<accession>A0A4V1FZD1</accession>
<dbReference type="OrthoDB" id="200913at2157"/>